<dbReference type="EMBL" id="CVRI01000043">
    <property type="protein sequence ID" value="CRK96307.1"/>
    <property type="molecule type" value="Genomic_DNA"/>
</dbReference>
<feature type="transmembrane region" description="Helical" evidence="1">
    <location>
        <begin position="6"/>
        <end position="25"/>
    </location>
</feature>
<evidence type="ECO:0000256" key="1">
    <source>
        <dbReference type="SAM" id="Phobius"/>
    </source>
</evidence>
<dbReference type="AlphaFoldDB" id="A0A1J1I7Y8"/>
<keyword evidence="1" id="KW-0472">Membrane</keyword>
<keyword evidence="1" id="KW-0812">Transmembrane</keyword>
<keyword evidence="1" id="KW-1133">Transmembrane helix</keyword>
<organism evidence="2 3">
    <name type="scientific">Clunio marinus</name>
    <dbReference type="NCBI Taxonomy" id="568069"/>
    <lineage>
        <taxon>Eukaryota</taxon>
        <taxon>Metazoa</taxon>
        <taxon>Ecdysozoa</taxon>
        <taxon>Arthropoda</taxon>
        <taxon>Hexapoda</taxon>
        <taxon>Insecta</taxon>
        <taxon>Pterygota</taxon>
        <taxon>Neoptera</taxon>
        <taxon>Endopterygota</taxon>
        <taxon>Diptera</taxon>
        <taxon>Nematocera</taxon>
        <taxon>Chironomoidea</taxon>
        <taxon>Chironomidae</taxon>
        <taxon>Clunio</taxon>
    </lineage>
</organism>
<sequence length="76" mass="8778">MFSGQTFGILLFHFIFTEAFISFVLSTPHQNEHRKFFEPLCGDIFLEKWKRMCKALINLVKIVISSASDDVFHVGP</sequence>
<proteinExistence type="predicted"/>
<dbReference type="Proteomes" id="UP000183832">
    <property type="component" value="Unassembled WGS sequence"/>
</dbReference>
<evidence type="ECO:0000313" key="3">
    <source>
        <dbReference type="Proteomes" id="UP000183832"/>
    </source>
</evidence>
<protein>
    <submittedName>
        <fullName evidence="2">CLUMA_CG009726, isoform A</fullName>
    </submittedName>
</protein>
<gene>
    <name evidence="2" type="ORF">CLUMA_CG009726</name>
</gene>
<name>A0A1J1I7Y8_9DIPT</name>
<reference evidence="2 3" key="1">
    <citation type="submission" date="2015-04" db="EMBL/GenBank/DDBJ databases">
        <authorList>
            <person name="Syromyatnikov M.Y."/>
            <person name="Popov V.N."/>
        </authorList>
    </citation>
    <scope>NUCLEOTIDE SEQUENCE [LARGE SCALE GENOMIC DNA]</scope>
</reference>
<keyword evidence="3" id="KW-1185">Reference proteome</keyword>
<evidence type="ECO:0000313" key="2">
    <source>
        <dbReference type="EMBL" id="CRK96307.1"/>
    </source>
</evidence>
<accession>A0A1J1I7Y8</accession>